<dbReference type="SMART" id="SM00320">
    <property type="entry name" value="WD40"/>
    <property type="match status" value="4"/>
</dbReference>
<feature type="region of interest" description="Disordered" evidence="8">
    <location>
        <begin position="225"/>
        <end position="253"/>
    </location>
</feature>
<evidence type="ECO:0000256" key="3">
    <source>
        <dbReference type="ARBA" id="ARBA00022737"/>
    </source>
</evidence>
<feature type="domain" description="C2H2-type" evidence="9">
    <location>
        <begin position="58"/>
        <end position="86"/>
    </location>
</feature>
<dbReference type="PANTHER" id="PTHR15052">
    <property type="entry name" value="RNA POLYMERASE III TRANSCRIPTION INITIATION FACTOR COMPLEX SUBUNIT"/>
    <property type="match status" value="1"/>
</dbReference>
<dbReference type="GO" id="GO:0008270">
    <property type="term" value="F:zinc ion binding"/>
    <property type="evidence" value="ECO:0007669"/>
    <property type="project" value="UniProtKB-KW"/>
</dbReference>
<dbReference type="GO" id="GO:0006383">
    <property type="term" value="P:transcription by RNA polymerase III"/>
    <property type="evidence" value="ECO:0007669"/>
    <property type="project" value="TreeGrafter"/>
</dbReference>
<dbReference type="InterPro" id="IPR019775">
    <property type="entry name" value="WD40_repeat_CS"/>
</dbReference>
<feature type="compositionally biased region" description="Basic residues" evidence="8">
    <location>
        <begin position="33"/>
        <end position="44"/>
    </location>
</feature>
<dbReference type="Proteomes" id="UP000728032">
    <property type="component" value="Unassembled WGS sequence"/>
</dbReference>
<evidence type="ECO:0000256" key="6">
    <source>
        <dbReference type="PROSITE-ProRule" id="PRU00042"/>
    </source>
</evidence>
<name>A0A7R9M4Z2_9ACAR</name>
<evidence type="ECO:0000256" key="4">
    <source>
        <dbReference type="ARBA" id="ARBA00023163"/>
    </source>
</evidence>
<gene>
    <name evidence="10" type="ORF">ONB1V03_LOCUS10308</name>
</gene>
<dbReference type="PROSITE" id="PS50157">
    <property type="entry name" value="ZINC_FINGER_C2H2_2"/>
    <property type="match status" value="1"/>
</dbReference>
<dbReference type="InterPro" id="IPR052416">
    <property type="entry name" value="GTF3C_component"/>
</dbReference>
<reference evidence="10" key="1">
    <citation type="submission" date="2020-11" db="EMBL/GenBank/DDBJ databases">
        <authorList>
            <person name="Tran Van P."/>
        </authorList>
    </citation>
    <scope>NUCLEOTIDE SEQUENCE</scope>
</reference>
<keyword evidence="11" id="KW-1185">Reference proteome</keyword>
<dbReference type="Gene3D" id="2.130.10.10">
    <property type="entry name" value="YVTN repeat-like/Quinoprotein amine dehydrogenase"/>
    <property type="match status" value="1"/>
</dbReference>
<evidence type="ECO:0000256" key="8">
    <source>
        <dbReference type="SAM" id="MobiDB-lite"/>
    </source>
</evidence>
<keyword evidence="3" id="KW-0677">Repeat</keyword>
<dbReference type="EMBL" id="OC921743">
    <property type="protein sequence ID" value="CAD7653655.1"/>
    <property type="molecule type" value="Genomic_DNA"/>
</dbReference>
<dbReference type="InterPro" id="IPR015943">
    <property type="entry name" value="WD40/YVTN_repeat-like_dom_sf"/>
</dbReference>
<evidence type="ECO:0000313" key="10">
    <source>
        <dbReference type="EMBL" id="CAD7653655.1"/>
    </source>
</evidence>
<feature type="compositionally biased region" description="Basic and acidic residues" evidence="8">
    <location>
        <begin position="244"/>
        <end position="253"/>
    </location>
</feature>
<dbReference type="EMBL" id="CAJPVJ010006918">
    <property type="protein sequence ID" value="CAG2170842.1"/>
    <property type="molecule type" value="Genomic_DNA"/>
</dbReference>
<keyword evidence="5" id="KW-0539">Nucleus</keyword>
<accession>A0A7R9M4Z2</accession>
<dbReference type="PROSITE" id="PS50082">
    <property type="entry name" value="WD_REPEATS_2"/>
    <property type="match status" value="1"/>
</dbReference>
<feature type="region of interest" description="Disordered" evidence="8">
    <location>
        <begin position="1"/>
        <end position="51"/>
    </location>
</feature>
<dbReference type="AlphaFoldDB" id="A0A7R9M4Z2"/>
<dbReference type="SUPFAM" id="SSF57667">
    <property type="entry name" value="beta-beta-alpha zinc fingers"/>
    <property type="match status" value="1"/>
</dbReference>
<dbReference type="SUPFAM" id="SSF50978">
    <property type="entry name" value="WD40 repeat-like"/>
    <property type="match status" value="1"/>
</dbReference>
<feature type="compositionally biased region" description="Acidic residues" evidence="8">
    <location>
        <begin position="234"/>
        <end position="243"/>
    </location>
</feature>
<feature type="compositionally biased region" description="Basic residues" evidence="8">
    <location>
        <begin position="194"/>
        <end position="206"/>
    </location>
</feature>
<comment type="subcellular location">
    <subcellularLocation>
        <location evidence="1">Nucleus</location>
    </subcellularLocation>
</comment>
<dbReference type="GO" id="GO:0005634">
    <property type="term" value="C:nucleus"/>
    <property type="evidence" value="ECO:0007669"/>
    <property type="project" value="UniProtKB-SubCell"/>
</dbReference>
<dbReference type="InterPro" id="IPR013087">
    <property type="entry name" value="Znf_C2H2_type"/>
</dbReference>
<keyword evidence="6" id="KW-0479">Metal-binding</keyword>
<dbReference type="PROSITE" id="PS00678">
    <property type="entry name" value="WD_REPEATS_1"/>
    <property type="match status" value="1"/>
</dbReference>
<evidence type="ECO:0000259" key="9">
    <source>
        <dbReference type="PROSITE" id="PS50157"/>
    </source>
</evidence>
<evidence type="ECO:0000256" key="5">
    <source>
        <dbReference type="ARBA" id="ARBA00023242"/>
    </source>
</evidence>
<evidence type="ECO:0000256" key="7">
    <source>
        <dbReference type="PROSITE-ProRule" id="PRU00221"/>
    </source>
</evidence>
<dbReference type="InterPro" id="IPR036322">
    <property type="entry name" value="WD40_repeat_dom_sf"/>
</dbReference>
<dbReference type="InterPro" id="IPR001680">
    <property type="entry name" value="WD40_rpt"/>
</dbReference>
<keyword evidence="2 7" id="KW-0853">WD repeat</keyword>
<dbReference type="PANTHER" id="PTHR15052:SF2">
    <property type="entry name" value="GENERAL TRANSCRIPTION FACTOR 3C POLYPEPTIDE 2"/>
    <property type="match status" value="1"/>
</dbReference>
<feature type="compositionally biased region" description="Basic residues" evidence="8">
    <location>
        <begin position="1"/>
        <end position="11"/>
    </location>
</feature>
<dbReference type="Gene3D" id="3.30.160.60">
    <property type="entry name" value="Classic Zinc Finger"/>
    <property type="match status" value="1"/>
</dbReference>
<evidence type="ECO:0000256" key="2">
    <source>
        <dbReference type="ARBA" id="ARBA00022574"/>
    </source>
</evidence>
<dbReference type="OrthoDB" id="4703at2759"/>
<dbReference type="PROSITE" id="PS00028">
    <property type="entry name" value="ZINC_FINGER_C2H2_1"/>
    <property type="match status" value="1"/>
</dbReference>
<evidence type="ECO:0000256" key="1">
    <source>
        <dbReference type="ARBA" id="ARBA00004123"/>
    </source>
</evidence>
<sequence length="963" mass="108325">MGPMPRKRVKRGTVDEVMVANNGGATEETVKTSKGKKSQKRTKKSSATTISSQKTPKFKCSECLLGFDTEKDINSHIFSTHYGLARINDDLKTPFTENQIIQALIKAQKVMKVLKCHNEGCNKTFKSGLGLKMHWDLCGKSESEITKNCEICGKQLKIQSVSYHMRSKHSNRSPDSPSDEEVVTNDEDNSSAKTPRKRASAIKAQKTIKKSTKGELIISGSVSDNELTAKSDSDTEVEAEEPEDKQTFEKNKTSRELNELKELKDSYNNKLNTESGFRQILLLWRESVISIKEFLREIPKDQFQQWLNTVSLKGKVRCPLEGCNQAFTTRDGLKYHYQRCGIEFKFTYKCKLCGFEALKGNKTIVQHLWTTHKESIPELPSELLEFITEVDMSRIGNQSNGSAKYEINRKDTTTYALEFHRRFYKQKSFPSYVPTSQSWIPLSEDELSAYIPTPNPSAYFKSTLSTGDSWNQLNLFESLSTQQYITFFVGGPVWATAWCPLPHSATTCDQFLAVASNMNWDTTHTLNDTDIESGLIQLWSVGQLGTAFDATVKPRLAFSIAHCCGMVWDMEWCPGGTTWDDISGHKPNDTQALPRMGLLALACGDGFVRIHSIPHPQTLNNSYDNTLYYNEPVVILNPPGVGNSVNCENTICKCISWIKSNEQHLIVAGYGSGVIAVWDLTTKSSLLIVEQSVSQTILRPLNSWMAHSASVNGIKWFDSSSDQFVVSCGFDRSAKLWNLKDLTVPITTVKRGLFTAIDTHMQWNGMFLGNDDCYLANSLTTHKSCVWDMSLSEWTAAVVSVDAAGEAVIFPNFQFKADPKRKPYDRLPLFHISVQPLDEITPKPSKNTKTKKSKQKDDKNDLIIDAKEPPLRSYPEFTAKYGLVFNDYDLTSAKAIPIDEINRIRLPTHMQYQRLSDYPLLSINRVCWNPNHTSCVWLLTATQSGLCRLSCVPFLSSTPALNT</sequence>
<feature type="region of interest" description="Disordered" evidence="8">
    <location>
        <begin position="839"/>
        <end position="862"/>
    </location>
</feature>
<dbReference type="InterPro" id="IPR036236">
    <property type="entry name" value="Znf_C2H2_sf"/>
</dbReference>
<organism evidence="10">
    <name type="scientific">Oppiella nova</name>
    <dbReference type="NCBI Taxonomy" id="334625"/>
    <lineage>
        <taxon>Eukaryota</taxon>
        <taxon>Metazoa</taxon>
        <taxon>Ecdysozoa</taxon>
        <taxon>Arthropoda</taxon>
        <taxon>Chelicerata</taxon>
        <taxon>Arachnida</taxon>
        <taxon>Acari</taxon>
        <taxon>Acariformes</taxon>
        <taxon>Sarcoptiformes</taxon>
        <taxon>Oribatida</taxon>
        <taxon>Brachypylina</taxon>
        <taxon>Oppioidea</taxon>
        <taxon>Oppiidae</taxon>
        <taxon>Oppiella</taxon>
    </lineage>
</organism>
<keyword evidence="4" id="KW-0804">Transcription</keyword>
<feature type="repeat" description="WD" evidence="7">
    <location>
        <begin position="704"/>
        <end position="747"/>
    </location>
</feature>
<evidence type="ECO:0000313" key="11">
    <source>
        <dbReference type="Proteomes" id="UP000728032"/>
    </source>
</evidence>
<protein>
    <recommendedName>
        <fullName evidence="9">C2H2-type domain-containing protein</fullName>
    </recommendedName>
</protein>
<proteinExistence type="predicted"/>
<keyword evidence="6" id="KW-0863">Zinc-finger</keyword>
<feature type="compositionally biased region" description="Acidic residues" evidence="8">
    <location>
        <begin position="177"/>
        <end position="189"/>
    </location>
</feature>
<keyword evidence="6" id="KW-0862">Zinc</keyword>
<dbReference type="SMART" id="SM00355">
    <property type="entry name" value="ZnF_C2H2"/>
    <property type="match status" value="5"/>
</dbReference>
<dbReference type="GO" id="GO:0000127">
    <property type="term" value="C:transcription factor TFIIIC complex"/>
    <property type="evidence" value="ECO:0007669"/>
    <property type="project" value="TreeGrafter"/>
</dbReference>
<feature type="region of interest" description="Disordered" evidence="8">
    <location>
        <begin position="163"/>
        <end position="206"/>
    </location>
</feature>